<name>A0A955I7L9_9BACT</name>
<dbReference type="Gene3D" id="3.40.50.720">
    <property type="entry name" value="NAD(P)-binding Rossmann-like Domain"/>
    <property type="match status" value="1"/>
</dbReference>
<sequence>MSNQYRLKSTVKYPTSLIVNGVSNLGLEIADSLLAQGGYVILIDSYNEQGLQLLEERLGGSNLVSFLDYSAIPHLEEDMRRLDYVFYLGHEEGYSPEQVSTQTFLKYSNYLDTTLSLAGKFEAKFLLTTSIKAHQMLMSRMDFDVNFGTKADSKHSVYTEMEVQRYAESLCMEYVTKTDLNARIVRLGDIIGEGMDFSPANNAFVNLVLAAIRGEELSLAGDGLETEWFVHLLDAAYGVIKAQFSKNTKGDIFSLAYENSVTHLSLAYKLQELEPLAREINFHEAEMSGPPLRFHKPAPNLSKIGWKPRIDFDKAIAESLAAAKLYVLSSHPSSTGALAEPGGVVGKLKSFFAVAEHAPTPAELEMLNSGPVSRLIAERKRQEQARIDSLGKADAEIKSKWRDRPRTPAQRAKAWVWRNFLDVRTNFNFLRNMTPGQFLFYSILLVVGIWAYFAVISPVVVVARNVVVAYGTLPELEKSLAEYDFGQVYGQADRIQAGLRESSQLIQRFMPAAEMIAADKYLDSMIGLTEVYADAFEGLRDLSYAVAPLGDYLADYQDNVWARGTAESYLSVNDTGRDYSPVLDEMTARSAYADVGVSKYQQAVLQMQNLDISVWPGAVQNILQKYTQKLTNLAAIANYRQIADYANEILGLNAPMTYLVLLVDNTRVMPIGGEISAYMLVTVQNGAIADIRVQSIDNFEFSAADVPDYALSSINLVSAANVQAGNVSMHDLAKIKDYDIFSQAVSQMWGTKFNRQVDAVLVVDYSVLADMLDLAGGVEIEGQAFN</sequence>
<protein>
    <submittedName>
        <fullName evidence="7">DUF4012 domain-containing protein</fullName>
    </submittedName>
</protein>
<dbReference type="Gene3D" id="3.90.25.10">
    <property type="entry name" value="UDP-galactose 4-epimerase, domain 1"/>
    <property type="match status" value="1"/>
</dbReference>
<dbReference type="Pfam" id="PF13196">
    <property type="entry name" value="DUF4012"/>
    <property type="match status" value="1"/>
</dbReference>
<reference evidence="7" key="2">
    <citation type="journal article" date="2021" name="Microbiome">
        <title>Successional dynamics and alternative stable states in a saline activated sludge microbial community over 9 years.</title>
        <authorList>
            <person name="Wang Y."/>
            <person name="Ye J."/>
            <person name="Ju F."/>
            <person name="Liu L."/>
            <person name="Boyd J.A."/>
            <person name="Deng Y."/>
            <person name="Parks D.H."/>
            <person name="Jiang X."/>
            <person name="Yin X."/>
            <person name="Woodcroft B.J."/>
            <person name="Tyson G.W."/>
            <person name="Hugenholtz P."/>
            <person name="Polz M.F."/>
            <person name="Zhang T."/>
        </authorList>
    </citation>
    <scope>NUCLEOTIDE SEQUENCE</scope>
    <source>
        <strain evidence="7">HKST-UBA12</strain>
    </source>
</reference>
<keyword evidence="4" id="KW-0456">Lyase</keyword>
<comment type="cofactor">
    <cofactor evidence="1">
        <name>NAD(+)</name>
        <dbReference type="ChEBI" id="CHEBI:57540"/>
    </cofactor>
</comment>
<dbReference type="PANTHER" id="PTHR43078:SF6">
    <property type="entry name" value="UDP-GLUCURONIC ACID DECARBOXYLASE 1"/>
    <property type="match status" value="1"/>
</dbReference>
<feature type="non-terminal residue" evidence="7">
    <location>
        <position position="786"/>
    </location>
</feature>
<evidence type="ECO:0000256" key="5">
    <source>
        <dbReference type="SAM" id="Phobius"/>
    </source>
</evidence>
<evidence type="ECO:0000313" key="7">
    <source>
        <dbReference type="EMBL" id="MCA9379379.1"/>
    </source>
</evidence>
<gene>
    <name evidence="7" type="ORF">KC640_03035</name>
</gene>
<dbReference type="GO" id="GO:0042732">
    <property type="term" value="P:D-xylose metabolic process"/>
    <property type="evidence" value="ECO:0007669"/>
    <property type="project" value="InterPro"/>
</dbReference>
<evidence type="ECO:0000256" key="4">
    <source>
        <dbReference type="ARBA" id="ARBA00023239"/>
    </source>
</evidence>
<dbReference type="PANTHER" id="PTHR43078">
    <property type="entry name" value="UDP-GLUCURONIC ACID DECARBOXYLASE-RELATED"/>
    <property type="match status" value="1"/>
</dbReference>
<feature type="domain" description="NAD-dependent epimerase/dehydratase" evidence="6">
    <location>
        <begin position="25"/>
        <end position="244"/>
    </location>
</feature>
<evidence type="ECO:0000313" key="8">
    <source>
        <dbReference type="Proteomes" id="UP000760819"/>
    </source>
</evidence>
<dbReference type="GO" id="GO:0070403">
    <property type="term" value="F:NAD+ binding"/>
    <property type="evidence" value="ECO:0007669"/>
    <property type="project" value="InterPro"/>
</dbReference>
<keyword evidence="5" id="KW-0812">Transmembrane</keyword>
<evidence type="ECO:0000259" key="6">
    <source>
        <dbReference type="Pfam" id="PF01370"/>
    </source>
</evidence>
<accession>A0A955I7L9</accession>
<dbReference type="Pfam" id="PF01370">
    <property type="entry name" value="Epimerase"/>
    <property type="match status" value="1"/>
</dbReference>
<organism evidence="7 8">
    <name type="scientific">Candidatus Dojkabacteria bacterium</name>
    <dbReference type="NCBI Taxonomy" id="2099670"/>
    <lineage>
        <taxon>Bacteria</taxon>
        <taxon>Candidatus Dojkabacteria</taxon>
    </lineage>
</organism>
<evidence type="ECO:0000256" key="3">
    <source>
        <dbReference type="ARBA" id="ARBA00023027"/>
    </source>
</evidence>
<evidence type="ECO:0000256" key="2">
    <source>
        <dbReference type="ARBA" id="ARBA00022793"/>
    </source>
</evidence>
<dbReference type="EMBL" id="JAGQLI010000162">
    <property type="protein sequence ID" value="MCA9379379.1"/>
    <property type="molecule type" value="Genomic_DNA"/>
</dbReference>
<dbReference type="InterPro" id="IPR036291">
    <property type="entry name" value="NAD(P)-bd_dom_sf"/>
</dbReference>
<dbReference type="InterPro" id="IPR025101">
    <property type="entry name" value="DUF4012"/>
</dbReference>
<dbReference type="SUPFAM" id="SSF51735">
    <property type="entry name" value="NAD(P)-binding Rossmann-fold domains"/>
    <property type="match status" value="1"/>
</dbReference>
<dbReference type="GO" id="GO:0048040">
    <property type="term" value="F:UDP-glucuronate decarboxylase activity"/>
    <property type="evidence" value="ECO:0007669"/>
    <property type="project" value="TreeGrafter"/>
</dbReference>
<feature type="transmembrane region" description="Helical" evidence="5">
    <location>
        <begin position="438"/>
        <end position="463"/>
    </location>
</feature>
<keyword evidence="2" id="KW-0210">Decarboxylase</keyword>
<comment type="caution">
    <text evidence="7">The sequence shown here is derived from an EMBL/GenBank/DDBJ whole genome shotgun (WGS) entry which is preliminary data.</text>
</comment>
<keyword evidence="3" id="KW-0520">NAD</keyword>
<proteinExistence type="predicted"/>
<dbReference type="AlphaFoldDB" id="A0A955I7L9"/>
<dbReference type="InterPro" id="IPR044516">
    <property type="entry name" value="UXS-like"/>
</dbReference>
<dbReference type="InterPro" id="IPR001509">
    <property type="entry name" value="Epimerase_deHydtase"/>
</dbReference>
<reference evidence="7" key="1">
    <citation type="submission" date="2020-04" db="EMBL/GenBank/DDBJ databases">
        <authorList>
            <person name="Zhang T."/>
        </authorList>
    </citation>
    <scope>NUCLEOTIDE SEQUENCE</scope>
    <source>
        <strain evidence="7">HKST-UBA12</strain>
    </source>
</reference>
<evidence type="ECO:0000256" key="1">
    <source>
        <dbReference type="ARBA" id="ARBA00001911"/>
    </source>
</evidence>
<dbReference type="Proteomes" id="UP000760819">
    <property type="component" value="Unassembled WGS sequence"/>
</dbReference>
<keyword evidence="5" id="KW-0472">Membrane</keyword>
<dbReference type="GO" id="GO:0005737">
    <property type="term" value="C:cytoplasm"/>
    <property type="evidence" value="ECO:0007669"/>
    <property type="project" value="TreeGrafter"/>
</dbReference>
<keyword evidence="5" id="KW-1133">Transmembrane helix</keyword>